<proteinExistence type="predicted"/>
<dbReference type="AlphaFoldDB" id="A0AAV3U5U5"/>
<reference evidence="8" key="1">
    <citation type="journal article" date="2019" name="Int. J. Syst. Evol. Microbiol.">
        <title>The Global Catalogue of Microorganisms (GCM) 10K type strain sequencing project: providing services to taxonomists for standard genome sequencing and annotation.</title>
        <authorList>
            <consortium name="The Broad Institute Genomics Platform"/>
            <consortium name="The Broad Institute Genome Sequencing Center for Infectious Disease"/>
            <person name="Wu L."/>
            <person name="Ma J."/>
        </authorList>
    </citation>
    <scope>NUCLEOTIDE SEQUENCE [LARGE SCALE GENOMIC DNA]</scope>
    <source>
        <strain evidence="8">JCM 19134</strain>
    </source>
</reference>
<feature type="transmembrane region" description="Helical" evidence="6">
    <location>
        <begin position="57"/>
        <end position="75"/>
    </location>
</feature>
<name>A0AAV3U5U5_9ALTE</name>
<feature type="transmembrane region" description="Helical" evidence="6">
    <location>
        <begin position="87"/>
        <end position="109"/>
    </location>
</feature>
<dbReference type="EMBL" id="BAABLX010000028">
    <property type="protein sequence ID" value="GAA4950276.1"/>
    <property type="molecule type" value="Genomic_DNA"/>
</dbReference>
<evidence type="ECO:0000256" key="2">
    <source>
        <dbReference type="ARBA" id="ARBA00022475"/>
    </source>
</evidence>
<keyword evidence="2" id="KW-1003">Cell membrane</keyword>
<sequence length="112" mass="11912">MLIQGLAWLLLFQCLGEAISRGLGWIVPGPVVGMVLLFAYLAVAPTPKSLQVVSETLIKNLGVMFLPPAAGLYFLPPEVTGQWPALVGALVIGTAISLTLCALVLKWLVSRQ</sequence>
<keyword evidence="8" id="KW-1185">Reference proteome</keyword>
<comment type="subcellular location">
    <subcellularLocation>
        <location evidence="1">Cell membrane</location>
        <topology evidence="1">Multi-pass membrane protein</topology>
    </subcellularLocation>
</comment>
<evidence type="ECO:0000256" key="6">
    <source>
        <dbReference type="SAM" id="Phobius"/>
    </source>
</evidence>
<gene>
    <name evidence="7" type="ORF">GCM10025791_33220</name>
</gene>
<evidence type="ECO:0000256" key="4">
    <source>
        <dbReference type="ARBA" id="ARBA00022989"/>
    </source>
</evidence>
<dbReference type="InterPro" id="IPR005538">
    <property type="entry name" value="LrgA/CidA"/>
</dbReference>
<evidence type="ECO:0000256" key="3">
    <source>
        <dbReference type="ARBA" id="ARBA00022692"/>
    </source>
</evidence>
<keyword evidence="4 6" id="KW-1133">Transmembrane helix</keyword>
<protein>
    <submittedName>
        <fullName evidence="7">CidA/LrgA family protein</fullName>
    </submittedName>
</protein>
<keyword evidence="5 6" id="KW-0472">Membrane</keyword>
<organism evidence="7 8">
    <name type="scientific">Halioxenophilus aromaticivorans</name>
    <dbReference type="NCBI Taxonomy" id="1306992"/>
    <lineage>
        <taxon>Bacteria</taxon>
        <taxon>Pseudomonadati</taxon>
        <taxon>Pseudomonadota</taxon>
        <taxon>Gammaproteobacteria</taxon>
        <taxon>Alteromonadales</taxon>
        <taxon>Alteromonadaceae</taxon>
        <taxon>Halioxenophilus</taxon>
    </lineage>
</organism>
<evidence type="ECO:0000313" key="7">
    <source>
        <dbReference type="EMBL" id="GAA4950276.1"/>
    </source>
</evidence>
<keyword evidence="3 6" id="KW-0812">Transmembrane</keyword>
<dbReference type="Proteomes" id="UP001409585">
    <property type="component" value="Unassembled WGS sequence"/>
</dbReference>
<dbReference type="PANTHER" id="PTHR33931">
    <property type="entry name" value="HOLIN-LIKE PROTEIN CIDA-RELATED"/>
    <property type="match status" value="1"/>
</dbReference>
<dbReference type="Pfam" id="PF03788">
    <property type="entry name" value="LrgA"/>
    <property type="match status" value="1"/>
</dbReference>
<comment type="caution">
    <text evidence="7">The sequence shown here is derived from an EMBL/GenBank/DDBJ whole genome shotgun (WGS) entry which is preliminary data.</text>
</comment>
<accession>A0AAV3U5U5</accession>
<evidence type="ECO:0000313" key="8">
    <source>
        <dbReference type="Proteomes" id="UP001409585"/>
    </source>
</evidence>
<feature type="transmembrane region" description="Helical" evidence="6">
    <location>
        <begin position="26"/>
        <end position="45"/>
    </location>
</feature>
<evidence type="ECO:0000256" key="5">
    <source>
        <dbReference type="ARBA" id="ARBA00023136"/>
    </source>
</evidence>
<dbReference type="GO" id="GO:0005886">
    <property type="term" value="C:plasma membrane"/>
    <property type="evidence" value="ECO:0007669"/>
    <property type="project" value="UniProtKB-SubCell"/>
</dbReference>
<dbReference type="PANTHER" id="PTHR33931:SF2">
    <property type="entry name" value="HOLIN-LIKE PROTEIN CIDA"/>
    <property type="match status" value="1"/>
</dbReference>
<dbReference type="RefSeq" id="WP_345424890.1">
    <property type="nucleotide sequence ID" value="NZ_AP031496.1"/>
</dbReference>
<evidence type="ECO:0000256" key="1">
    <source>
        <dbReference type="ARBA" id="ARBA00004651"/>
    </source>
</evidence>